<organism evidence="2 3">
    <name type="scientific">Sphaeroforma arctica JP610</name>
    <dbReference type="NCBI Taxonomy" id="667725"/>
    <lineage>
        <taxon>Eukaryota</taxon>
        <taxon>Ichthyosporea</taxon>
        <taxon>Ichthyophonida</taxon>
        <taxon>Sphaeroforma</taxon>
    </lineage>
</organism>
<evidence type="ECO:0000256" key="1">
    <source>
        <dbReference type="SAM" id="MobiDB-lite"/>
    </source>
</evidence>
<dbReference type="STRING" id="667725.A0A0L0FPU1"/>
<dbReference type="AlphaFoldDB" id="A0A0L0FPU1"/>
<feature type="region of interest" description="Disordered" evidence="1">
    <location>
        <begin position="423"/>
        <end position="450"/>
    </location>
</feature>
<feature type="compositionally biased region" description="Basic and acidic residues" evidence="1">
    <location>
        <begin position="368"/>
        <end position="390"/>
    </location>
</feature>
<feature type="region of interest" description="Disordered" evidence="1">
    <location>
        <begin position="65"/>
        <end position="89"/>
    </location>
</feature>
<accession>A0A0L0FPU1</accession>
<protein>
    <submittedName>
        <fullName evidence="2">Uncharacterized protein</fullName>
    </submittedName>
</protein>
<dbReference type="OrthoDB" id="1918at2759"/>
<dbReference type="RefSeq" id="XP_014152631.1">
    <property type="nucleotide sequence ID" value="XM_014297156.1"/>
</dbReference>
<dbReference type="Proteomes" id="UP000054560">
    <property type="component" value="Unassembled WGS sequence"/>
</dbReference>
<evidence type="ECO:0000313" key="3">
    <source>
        <dbReference type="Proteomes" id="UP000054560"/>
    </source>
</evidence>
<gene>
    <name evidence="2" type="ORF">SARC_08852</name>
</gene>
<reference evidence="2 3" key="1">
    <citation type="submission" date="2011-02" db="EMBL/GenBank/DDBJ databases">
        <title>The Genome Sequence of Sphaeroforma arctica JP610.</title>
        <authorList>
            <consortium name="The Broad Institute Genome Sequencing Platform"/>
            <person name="Russ C."/>
            <person name="Cuomo C."/>
            <person name="Young S.K."/>
            <person name="Zeng Q."/>
            <person name="Gargeya S."/>
            <person name="Alvarado L."/>
            <person name="Berlin A."/>
            <person name="Chapman S.B."/>
            <person name="Chen Z."/>
            <person name="Freedman E."/>
            <person name="Gellesch M."/>
            <person name="Goldberg J."/>
            <person name="Griggs A."/>
            <person name="Gujja S."/>
            <person name="Heilman E."/>
            <person name="Heiman D."/>
            <person name="Howarth C."/>
            <person name="Mehta T."/>
            <person name="Neiman D."/>
            <person name="Pearson M."/>
            <person name="Roberts A."/>
            <person name="Saif S."/>
            <person name="Shea T."/>
            <person name="Shenoy N."/>
            <person name="Sisk P."/>
            <person name="Stolte C."/>
            <person name="Sykes S."/>
            <person name="White J."/>
            <person name="Yandava C."/>
            <person name="Burger G."/>
            <person name="Gray M.W."/>
            <person name="Holland P.W.H."/>
            <person name="King N."/>
            <person name="Lang F.B.F."/>
            <person name="Roger A.J."/>
            <person name="Ruiz-Trillo I."/>
            <person name="Haas B."/>
            <person name="Nusbaum C."/>
            <person name="Birren B."/>
        </authorList>
    </citation>
    <scope>NUCLEOTIDE SEQUENCE [LARGE SCALE GENOMIC DNA]</scope>
    <source>
        <strain evidence="2 3">JP610</strain>
    </source>
</reference>
<feature type="region of interest" description="Disordered" evidence="1">
    <location>
        <begin position="367"/>
        <end position="394"/>
    </location>
</feature>
<keyword evidence="3" id="KW-1185">Reference proteome</keyword>
<dbReference type="Pfam" id="PF08737">
    <property type="entry name" value="Rgp1"/>
    <property type="match status" value="2"/>
</dbReference>
<dbReference type="InterPro" id="IPR014848">
    <property type="entry name" value="Rgp1"/>
</dbReference>
<dbReference type="EMBL" id="KQ242435">
    <property type="protein sequence ID" value="KNC78729.1"/>
    <property type="molecule type" value="Genomic_DNA"/>
</dbReference>
<dbReference type="PANTHER" id="PTHR12507">
    <property type="entry name" value="REDUCED GROWTH PHENOTYPE 1 RGP1, YEAST -RELATED"/>
    <property type="match status" value="1"/>
</dbReference>
<sequence length="652" mass="71427">MIEAHAVLQGGRQAYFAGERICLHISFKNTHVERDETILWASAQLYCVQSLAKRYVNVDAASHAYKPSSSSQSSKLNTTSTSSITTNSHKHKLQSQTSLAIREAHMGTRLHAQTQSGAHTVALSAPYTLPQAILCCDVSLSPSSSSGTYCYVAQIPMNTCASNSGVAVRVQHRVAVSFQRMNGTTAQLIVPVRVFVLPERVREWVRQFGLSQIPSTHSHLYALNTKVYTRGGGTSPGGDKAATLVDGKEGPPTQQNGRHTSAVGEGWCSSDDERDRLETGLDMSQDDQQVWMDVIPALDMLSEHVAGIGSFDDTEGIFQKVITRAKSRLRARDLAYMQQQQQLAQQTVEDDDGVDGADSGAGAIASAEEARGYELNRDEHNLNRDGKRDCGTSTNGALAEGDGIIWKSNTALSGGARVDVAMQDSTTGQSERRTPPLTHTSTHPPPPTCTQTHLHTDTITCVSHTGDVSVGLWVEKENVRWLKHTLQRLHAYVSSERRTRRYRIGGSDSRVGVFTLFKPSYCIGEEVTGEFDFSDATLSTYMVKVSLEATELVRAPLENNGQPKPQTTHYSTQWVHTHNVLRSPLRLSVPLSVSPSYASELDTVISDNGNTITHTAPQSLDVCTFTWRLPLQVLPSNPLNFNEIKRPAVKLF</sequence>
<dbReference type="GeneID" id="25909356"/>
<feature type="compositionally biased region" description="Low complexity" evidence="1">
    <location>
        <begin position="68"/>
        <end position="87"/>
    </location>
</feature>
<proteinExistence type="predicted"/>
<evidence type="ECO:0000313" key="2">
    <source>
        <dbReference type="EMBL" id="KNC78729.1"/>
    </source>
</evidence>
<name>A0A0L0FPU1_9EUKA</name>